<keyword evidence="1" id="KW-0808">Transferase</keyword>
<name>A0AA48GRE3_9BACT</name>
<evidence type="ECO:0000256" key="2">
    <source>
        <dbReference type="ARBA" id="ARBA00023315"/>
    </source>
</evidence>
<dbReference type="PANTHER" id="PTHR43877">
    <property type="entry name" value="AMINOALKYLPHOSPHONATE N-ACETYLTRANSFERASE-RELATED-RELATED"/>
    <property type="match status" value="1"/>
</dbReference>
<dbReference type="InterPro" id="IPR016181">
    <property type="entry name" value="Acyl_CoA_acyltransferase"/>
</dbReference>
<dbReference type="SUPFAM" id="SSF55729">
    <property type="entry name" value="Acyl-CoA N-acyltransferases (Nat)"/>
    <property type="match status" value="1"/>
</dbReference>
<evidence type="ECO:0000313" key="4">
    <source>
        <dbReference type="EMBL" id="BDU72840.1"/>
    </source>
</evidence>
<dbReference type="Gene3D" id="3.40.630.30">
    <property type="match status" value="1"/>
</dbReference>
<dbReference type="Proteomes" id="UP001238179">
    <property type="component" value="Chromosome"/>
</dbReference>
<evidence type="ECO:0000259" key="3">
    <source>
        <dbReference type="PROSITE" id="PS51186"/>
    </source>
</evidence>
<dbReference type="InterPro" id="IPR000182">
    <property type="entry name" value="GNAT_dom"/>
</dbReference>
<accession>A0AA48GRE3</accession>
<dbReference type="KEGG" id="msil:METEAL_20140"/>
<gene>
    <name evidence="4" type="ORF">METEAL_20140</name>
</gene>
<feature type="domain" description="N-acetyltransferase" evidence="3">
    <location>
        <begin position="5"/>
        <end position="152"/>
    </location>
</feature>
<keyword evidence="5" id="KW-1185">Reference proteome</keyword>
<dbReference type="Pfam" id="PF00583">
    <property type="entry name" value="Acetyltransf_1"/>
    <property type="match status" value="1"/>
</dbReference>
<dbReference type="GO" id="GO:0016747">
    <property type="term" value="F:acyltransferase activity, transferring groups other than amino-acyl groups"/>
    <property type="evidence" value="ECO:0007669"/>
    <property type="project" value="InterPro"/>
</dbReference>
<evidence type="ECO:0000256" key="1">
    <source>
        <dbReference type="ARBA" id="ARBA00022679"/>
    </source>
</evidence>
<organism evidence="4 5">
    <name type="scientific">Mesoterricola silvestris</name>
    <dbReference type="NCBI Taxonomy" id="2927979"/>
    <lineage>
        <taxon>Bacteria</taxon>
        <taxon>Pseudomonadati</taxon>
        <taxon>Acidobacteriota</taxon>
        <taxon>Holophagae</taxon>
        <taxon>Holophagales</taxon>
        <taxon>Holophagaceae</taxon>
        <taxon>Mesoterricola</taxon>
    </lineage>
</organism>
<evidence type="ECO:0000313" key="5">
    <source>
        <dbReference type="Proteomes" id="UP001238179"/>
    </source>
</evidence>
<dbReference type="InterPro" id="IPR050832">
    <property type="entry name" value="Bact_Acetyltransf"/>
</dbReference>
<dbReference type="PROSITE" id="PS51186">
    <property type="entry name" value="GNAT"/>
    <property type="match status" value="1"/>
</dbReference>
<protein>
    <recommendedName>
        <fullName evidence="3">N-acetyltransferase domain-containing protein</fullName>
    </recommendedName>
</protein>
<sequence length="156" mass="16697">MTGGLSILPLQAGADAEACAALLASSEPWRTLGLGQAALLAQIQDPGRERYVARMGDRLAGYLALTLQGAFVGYVQTICVAPGFRNLGLGAELIAFAEARIFRDHPNVFLCVSAFNHGARRFYARLGYAAVGELTDYLIAGQSEILMRKTRGPKLP</sequence>
<proteinExistence type="predicted"/>
<dbReference type="CDD" id="cd04301">
    <property type="entry name" value="NAT_SF"/>
    <property type="match status" value="1"/>
</dbReference>
<dbReference type="EMBL" id="AP027080">
    <property type="protein sequence ID" value="BDU72840.1"/>
    <property type="molecule type" value="Genomic_DNA"/>
</dbReference>
<dbReference type="RefSeq" id="WP_316415752.1">
    <property type="nucleotide sequence ID" value="NZ_AP027080.1"/>
</dbReference>
<reference evidence="5" key="1">
    <citation type="journal article" date="2023" name="Int. J. Syst. Evol. Microbiol.">
        <title>Mesoterricola silvestris gen. nov., sp. nov., Mesoterricola sediminis sp. nov., Geothrix oryzae sp. nov., Geothrix edaphica sp. nov., Geothrix rubra sp. nov., and Geothrix limicola sp. nov., six novel members of Acidobacteriota isolated from soils.</title>
        <authorList>
            <person name="Itoh H."/>
            <person name="Sugisawa Y."/>
            <person name="Mise K."/>
            <person name="Xu Z."/>
            <person name="Kuniyasu M."/>
            <person name="Ushijima N."/>
            <person name="Kawano K."/>
            <person name="Kobayashi E."/>
            <person name="Shiratori Y."/>
            <person name="Masuda Y."/>
            <person name="Senoo K."/>
        </authorList>
    </citation>
    <scope>NUCLEOTIDE SEQUENCE [LARGE SCALE GENOMIC DNA]</scope>
    <source>
        <strain evidence="5">W79</strain>
    </source>
</reference>
<keyword evidence="2" id="KW-0012">Acyltransferase</keyword>
<dbReference type="AlphaFoldDB" id="A0AA48GRE3"/>